<reference evidence="2 3" key="1">
    <citation type="submission" date="2020-04" db="EMBL/GenBank/DDBJ databases">
        <title>Whole genome sequencing of clinical and environmental type strains of Ochrobactrum.</title>
        <authorList>
            <person name="Dharne M."/>
        </authorList>
    </citation>
    <scope>NUCLEOTIDE SEQUENCE [LARGE SCALE GENOMIC DNA]</scope>
    <source>
        <strain evidence="2 3">DSM 13340</strain>
    </source>
</reference>
<proteinExistence type="predicted"/>
<protein>
    <submittedName>
        <fullName evidence="2">Uncharacterized protein</fullName>
    </submittedName>
</protein>
<feature type="compositionally biased region" description="Polar residues" evidence="1">
    <location>
        <begin position="7"/>
        <end position="19"/>
    </location>
</feature>
<feature type="region of interest" description="Disordered" evidence="1">
    <location>
        <begin position="1"/>
        <end position="20"/>
    </location>
</feature>
<name>A0A7X6JBP5_9HYPH</name>
<evidence type="ECO:0000313" key="3">
    <source>
        <dbReference type="Proteomes" id="UP000558475"/>
    </source>
</evidence>
<organism evidence="2 3">
    <name type="scientific">Brucella tritici</name>
    <dbReference type="NCBI Taxonomy" id="94626"/>
    <lineage>
        <taxon>Bacteria</taxon>
        <taxon>Pseudomonadati</taxon>
        <taxon>Pseudomonadota</taxon>
        <taxon>Alphaproteobacteria</taxon>
        <taxon>Hyphomicrobiales</taxon>
        <taxon>Brucellaceae</taxon>
        <taxon>Brucella/Ochrobactrum group</taxon>
        <taxon>Brucella</taxon>
    </lineage>
</organism>
<comment type="caution">
    <text evidence="2">The sequence shown here is derived from an EMBL/GenBank/DDBJ whole genome shotgun (WGS) entry which is preliminary data.</text>
</comment>
<dbReference type="EMBL" id="JAAXZB010000003">
    <property type="protein sequence ID" value="NKW11117.1"/>
    <property type="molecule type" value="Genomic_DNA"/>
</dbReference>
<accession>A0A7X6JBP5</accession>
<gene>
    <name evidence="2" type="ORF">HGG76_25695</name>
</gene>
<dbReference type="Proteomes" id="UP000558475">
    <property type="component" value="Unassembled WGS sequence"/>
</dbReference>
<evidence type="ECO:0000313" key="2">
    <source>
        <dbReference type="EMBL" id="NKW11117.1"/>
    </source>
</evidence>
<evidence type="ECO:0000256" key="1">
    <source>
        <dbReference type="SAM" id="MobiDB-lite"/>
    </source>
</evidence>
<sequence length="135" mass="14280">MPGDNGSLKTADQNITDTKTALEDGKTVEEIAQERGLSADQVRAELLAAGVEIKETTNGTTTSVTLTDSKTGDKTTYTQEVHDNSLPEGVQGPVAPSYTVTTVETTDGATGATTKLLPIRKPVKSRIMRQMKTVG</sequence>
<dbReference type="AlphaFoldDB" id="A0A7X6JBP5"/>